<reference evidence="6" key="1">
    <citation type="submission" date="2021-01" db="EMBL/GenBank/DDBJ databases">
        <authorList>
            <person name="Corre E."/>
            <person name="Pelletier E."/>
            <person name="Niang G."/>
            <person name="Scheremetjew M."/>
            <person name="Finn R."/>
            <person name="Kale V."/>
            <person name="Holt S."/>
            <person name="Cochrane G."/>
            <person name="Meng A."/>
            <person name="Brown T."/>
            <person name="Cohen L."/>
        </authorList>
    </citation>
    <scope>NUCLEOTIDE SEQUENCE</scope>
    <source>
        <strain evidence="6">BC52</strain>
    </source>
</reference>
<gene>
    <name evidence="6" type="ORF">NSPH01132_LOCUS510</name>
</gene>
<accession>A0A7S2VU57</accession>
<keyword evidence="4" id="KW-0966">Cell projection</keyword>
<organism evidence="6">
    <name type="scientific">Norrisiella sphaerica</name>
    <dbReference type="NCBI Taxonomy" id="552664"/>
    <lineage>
        <taxon>Eukaryota</taxon>
        <taxon>Sar</taxon>
        <taxon>Rhizaria</taxon>
        <taxon>Cercozoa</taxon>
        <taxon>Chlorarachniophyceae</taxon>
        <taxon>Norrisiella</taxon>
    </lineage>
</organism>
<feature type="coiled-coil region" evidence="5">
    <location>
        <begin position="303"/>
        <end position="371"/>
    </location>
</feature>
<dbReference type="GO" id="GO:0005815">
    <property type="term" value="C:microtubule organizing center"/>
    <property type="evidence" value="ECO:0007669"/>
    <property type="project" value="TreeGrafter"/>
</dbReference>
<dbReference type="GO" id="GO:0005794">
    <property type="term" value="C:Golgi apparatus"/>
    <property type="evidence" value="ECO:0007669"/>
    <property type="project" value="TreeGrafter"/>
</dbReference>
<name>A0A7S2VU57_9EUKA</name>
<dbReference type="EMBL" id="HBHC01000918">
    <property type="protein sequence ID" value="CAD9650413.1"/>
    <property type="molecule type" value="Transcribed_RNA"/>
</dbReference>
<proteinExistence type="inferred from homology"/>
<comment type="subcellular location">
    <subcellularLocation>
        <location evidence="1">Cell projection</location>
        <location evidence="1">Cilium</location>
    </subcellularLocation>
</comment>
<keyword evidence="5" id="KW-0175">Coiled coil</keyword>
<evidence type="ECO:0000256" key="1">
    <source>
        <dbReference type="ARBA" id="ARBA00004138"/>
    </source>
</evidence>
<evidence type="ECO:0000256" key="3">
    <source>
        <dbReference type="ARBA" id="ARBA00023069"/>
    </source>
</evidence>
<dbReference type="GO" id="GO:0042073">
    <property type="term" value="P:intraciliary transport"/>
    <property type="evidence" value="ECO:0007669"/>
    <property type="project" value="TreeGrafter"/>
</dbReference>
<evidence type="ECO:0000256" key="2">
    <source>
        <dbReference type="ARBA" id="ARBA00009415"/>
    </source>
</evidence>
<sequence>MDQAKQRRVLDSGGANVYALMEDVLEKLKILDYETKFLAPRRDFKPLHKCFFSVPTTPSEQFPYFAALAGWLLTVSGIDFVKWSDFDEDPNSISQSVLSECERLGFRADFPVSKLRHGSGDAVCAVLNFLSDCALKKMGFAVVAPIYTMADFVEEAQVDEEAEIGDECDEIIDEAENVSPYAAYNSQLEMKAKEEEDRAVAHVVESNVDPAKWSLELERVGPMLKWRSLQQSALSSHEWRSHLDQSSKHESLVNDRFQSVRSILISVGTKMQEAVERIAAKESHINKDFEHLGTDFRTRQKALDTIQERYNELSQSVTDLTAELSKKTEAVEQVKSQMTEHNDKITDTSPLNKISSSLAQLRKEITDMELRIGVVSQTLLQRRAT</sequence>
<dbReference type="GO" id="GO:0005929">
    <property type="term" value="C:cilium"/>
    <property type="evidence" value="ECO:0007669"/>
    <property type="project" value="UniProtKB-SubCell"/>
</dbReference>
<dbReference type="AlphaFoldDB" id="A0A7S2VU57"/>
<keyword evidence="3" id="KW-0969">Cilium</keyword>
<dbReference type="InterPro" id="IPR043473">
    <property type="entry name" value="S2_sf_CoV"/>
</dbReference>
<dbReference type="Gene3D" id="1.20.5.300">
    <property type="match status" value="1"/>
</dbReference>
<dbReference type="SUPFAM" id="SSF111474">
    <property type="entry name" value="Coronavirus S2 glycoprotein"/>
    <property type="match status" value="1"/>
</dbReference>
<dbReference type="GO" id="GO:0030992">
    <property type="term" value="C:intraciliary transport particle B"/>
    <property type="evidence" value="ECO:0007669"/>
    <property type="project" value="TreeGrafter"/>
</dbReference>
<comment type="similarity">
    <text evidence="2">Belongs to the IFT57 family.</text>
</comment>
<dbReference type="PANTHER" id="PTHR16011">
    <property type="entry name" value="IFT57/HIPPI"/>
    <property type="match status" value="1"/>
</dbReference>
<evidence type="ECO:0000256" key="4">
    <source>
        <dbReference type="ARBA" id="ARBA00023273"/>
    </source>
</evidence>
<dbReference type="InterPro" id="IPR019530">
    <property type="entry name" value="Intra-flagellar_transport_57"/>
</dbReference>
<dbReference type="Pfam" id="PF10498">
    <property type="entry name" value="IFT57"/>
    <property type="match status" value="1"/>
</dbReference>
<dbReference type="GO" id="GO:1905515">
    <property type="term" value="P:non-motile cilium assembly"/>
    <property type="evidence" value="ECO:0007669"/>
    <property type="project" value="TreeGrafter"/>
</dbReference>
<evidence type="ECO:0000313" key="6">
    <source>
        <dbReference type="EMBL" id="CAD9650413.1"/>
    </source>
</evidence>
<evidence type="ECO:0008006" key="7">
    <source>
        <dbReference type="Google" id="ProtNLM"/>
    </source>
</evidence>
<evidence type="ECO:0000256" key="5">
    <source>
        <dbReference type="SAM" id="Coils"/>
    </source>
</evidence>
<dbReference type="PANTHER" id="PTHR16011:SF0">
    <property type="entry name" value="INTRAFLAGELLAR TRANSPORT PROTEIN 57 HOMOLOG"/>
    <property type="match status" value="1"/>
</dbReference>
<protein>
    <recommendedName>
        <fullName evidence="7">Intraflagellar transport protein 57 homolog</fullName>
    </recommendedName>
</protein>